<protein>
    <recommendedName>
        <fullName evidence="6">Antitoxin</fullName>
    </recommendedName>
</protein>
<keyword evidence="4" id="KW-1185">Reference proteome</keyword>
<dbReference type="EMBL" id="CP065047">
    <property type="protein sequence ID" value="QPI38130.1"/>
    <property type="molecule type" value="Genomic_DNA"/>
</dbReference>
<evidence type="ECO:0000256" key="1">
    <source>
        <dbReference type="SAM" id="MobiDB-lite"/>
    </source>
</evidence>
<feature type="region of interest" description="Disordered" evidence="1">
    <location>
        <begin position="1"/>
        <end position="21"/>
    </location>
</feature>
<evidence type="ECO:0000313" key="5">
    <source>
        <dbReference type="Proteomes" id="UP000663583"/>
    </source>
</evidence>
<dbReference type="Proteomes" id="UP000465306">
    <property type="component" value="Unassembled WGS sequence"/>
</dbReference>
<dbReference type="RefSeq" id="WP_169717198.1">
    <property type="nucleotide sequence ID" value="NZ_BLKU01000005.1"/>
</dbReference>
<sequence length="58" mass="6399">MTSPLSRLTPQDRAALSKSADDLSDIDDRRLARIDAGFKRAYETARGIANDTLNPLTH</sequence>
<dbReference type="KEGG" id="mku:I2456_00625"/>
<reference evidence="2" key="2">
    <citation type="submission" date="2020-02" db="EMBL/GenBank/DDBJ databases">
        <authorList>
            <person name="Matsumoto Y."/>
            <person name="Kinjo T."/>
            <person name="Motooka D."/>
            <person name="Nabeya D."/>
            <person name="Jung N."/>
            <person name="Uechi K."/>
            <person name="Horii T."/>
            <person name="Iida T."/>
            <person name="Fujita J."/>
            <person name="Nakamura S."/>
        </authorList>
    </citation>
    <scope>NUCLEOTIDE SEQUENCE</scope>
    <source>
        <strain evidence="2">JCM 13573</strain>
    </source>
</reference>
<evidence type="ECO:0000313" key="3">
    <source>
        <dbReference type="EMBL" id="QPI38130.1"/>
    </source>
</evidence>
<evidence type="ECO:0008006" key="6">
    <source>
        <dbReference type="Google" id="ProtNLM"/>
    </source>
</evidence>
<dbReference type="AlphaFoldDB" id="A0AAX1JCI2"/>
<dbReference type="EMBL" id="BLKU01000005">
    <property type="protein sequence ID" value="GFG65516.1"/>
    <property type="molecule type" value="Genomic_DNA"/>
</dbReference>
<gene>
    <name evidence="3" type="ORF">I2456_00625</name>
    <name evidence="2" type="ORF">MKUB_30060</name>
</gene>
<reference evidence="2 4" key="1">
    <citation type="journal article" date="2019" name="Emerg. Microbes Infect.">
        <title>Comprehensive subspecies identification of 175 nontuberculous mycobacteria species based on 7547 genomic profiles.</title>
        <authorList>
            <person name="Matsumoto Y."/>
            <person name="Kinjo T."/>
            <person name="Motooka D."/>
            <person name="Nabeya D."/>
            <person name="Jung N."/>
            <person name="Uechi K."/>
            <person name="Horii T."/>
            <person name="Iida T."/>
            <person name="Fujita J."/>
            <person name="Nakamura S."/>
        </authorList>
    </citation>
    <scope>NUCLEOTIDE SEQUENCE [LARGE SCALE GENOMIC DNA]</scope>
    <source>
        <strain evidence="2 4">JCM 13573</strain>
    </source>
</reference>
<evidence type="ECO:0000313" key="2">
    <source>
        <dbReference type="EMBL" id="GFG65516.1"/>
    </source>
</evidence>
<accession>A0AAX1JCI2</accession>
<proteinExistence type="predicted"/>
<name>A0AAX1JCI2_9MYCO</name>
<dbReference type="Proteomes" id="UP000663583">
    <property type="component" value="Chromosome"/>
</dbReference>
<evidence type="ECO:0000313" key="4">
    <source>
        <dbReference type="Proteomes" id="UP000465306"/>
    </source>
</evidence>
<organism evidence="3 5">
    <name type="scientific">Mycobacterium kubicae</name>
    <dbReference type="NCBI Taxonomy" id="120959"/>
    <lineage>
        <taxon>Bacteria</taxon>
        <taxon>Bacillati</taxon>
        <taxon>Actinomycetota</taxon>
        <taxon>Actinomycetes</taxon>
        <taxon>Mycobacteriales</taxon>
        <taxon>Mycobacteriaceae</taxon>
        <taxon>Mycobacterium</taxon>
        <taxon>Mycobacterium simiae complex</taxon>
    </lineage>
</organism>
<reference evidence="3" key="3">
    <citation type="submission" date="2020-11" db="EMBL/GenBank/DDBJ databases">
        <title>Intraspecies plasmid and genomic variation of Mycobacterium kubicae revealed by the complete genome sequences of two clinical isolates.</title>
        <authorList>
            <person name="Hendrix J.R."/>
            <person name="Epperson L.E."/>
            <person name="Honda J.R."/>
            <person name="Strong M."/>
        </authorList>
    </citation>
    <scope>NUCLEOTIDE SEQUENCE</scope>
    <source>
        <strain evidence="3">JCM 13573</strain>
    </source>
</reference>